<organism evidence="2 3">
    <name type="scientific">Brassica campestris</name>
    <name type="common">Field mustard</name>
    <dbReference type="NCBI Taxonomy" id="3711"/>
    <lineage>
        <taxon>Eukaryota</taxon>
        <taxon>Viridiplantae</taxon>
        <taxon>Streptophyta</taxon>
        <taxon>Embryophyta</taxon>
        <taxon>Tracheophyta</taxon>
        <taxon>Spermatophyta</taxon>
        <taxon>Magnoliopsida</taxon>
        <taxon>eudicotyledons</taxon>
        <taxon>Gunneridae</taxon>
        <taxon>Pentapetalae</taxon>
        <taxon>rosids</taxon>
        <taxon>malvids</taxon>
        <taxon>Brassicales</taxon>
        <taxon>Brassicaceae</taxon>
        <taxon>Brassiceae</taxon>
        <taxon>Brassica</taxon>
    </lineage>
</organism>
<dbReference type="EnsemblPlants" id="Bra030211.1">
    <property type="protein sequence ID" value="Bra030211.1-P"/>
    <property type="gene ID" value="Bra030211"/>
</dbReference>
<dbReference type="HOGENOM" id="CLU_2907256_0_0_1"/>
<feature type="compositionally biased region" description="Acidic residues" evidence="1">
    <location>
        <begin position="40"/>
        <end position="54"/>
    </location>
</feature>
<evidence type="ECO:0000313" key="3">
    <source>
        <dbReference type="Proteomes" id="UP000011750"/>
    </source>
</evidence>
<reference evidence="2 3" key="2">
    <citation type="journal article" date="2018" name="Hortic Res">
        <title>Improved Brassica rapa reference genome by single-molecule sequencing and chromosome conformation capture technologies.</title>
        <authorList>
            <person name="Zhang L."/>
            <person name="Cai X."/>
            <person name="Wu J."/>
            <person name="Liu M."/>
            <person name="Grob S."/>
            <person name="Cheng F."/>
            <person name="Liang J."/>
            <person name="Cai C."/>
            <person name="Liu Z."/>
            <person name="Liu B."/>
            <person name="Wang F."/>
            <person name="Li S."/>
            <person name="Liu F."/>
            <person name="Li X."/>
            <person name="Cheng L."/>
            <person name="Yang W."/>
            <person name="Li M.H."/>
            <person name="Grossniklaus U."/>
            <person name="Zheng H."/>
            <person name="Wang X."/>
        </authorList>
    </citation>
    <scope>NUCLEOTIDE SEQUENCE [LARGE SCALE GENOMIC DNA]</scope>
    <source>
        <strain evidence="2 3">cv. Chiifu-401-42</strain>
    </source>
</reference>
<reference evidence="2 3" key="1">
    <citation type="journal article" date="2011" name="Nat. Genet.">
        <title>The genome of the mesopolyploid crop species Brassica rapa.</title>
        <authorList>
            <consortium name="Brassica rapa Genome Sequencing Project Consortium"/>
            <person name="Wang X."/>
            <person name="Wang H."/>
            <person name="Wang J."/>
            <person name="Sun R."/>
            <person name="Wu J."/>
            <person name="Liu S."/>
            <person name="Bai Y."/>
            <person name="Mun J.H."/>
            <person name="Bancroft I."/>
            <person name="Cheng F."/>
            <person name="Huang S."/>
            <person name="Li X."/>
            <person name="Hua W."/>
            <person name="Wang J."/>
            <person name="Wang X."/>
            <person name="Freeling M."/>
            <person name="Pires J.C."/>
            <person name="Paterson A.H."/>
            <person name="Chalhoub B."/>
            <person name="Wang B."/>
            <person name="Hayward A."/>
            <person name="Sharpe A.G."/>
            <person name="Park B.S."/>
            <person name="Weisshaar B."/>
            <person name="Liu B."/>
            <person name="Li B."/>
            <person name="Liu B."/>
            <person name="Tong C."/>
            <person name="Song C."/>
            <person name="Duran C."/>
            <person name="Peng C."/>
            <person name="Geng C."/>
            <person name="Koh C."/>
            <person name="Lin C."/>
            <person name="Edwards D."/>
            <person name="Mu D."/>
            <person name="Shen D."/>
            <person name="Soumpourou E."/>
            <person name="Li F."/>
            <person name="Fraser F."/>
            <person name="Conant G."/>
            <person name="Lassalle G."/>
            <person name="King G.J."/>
            <person name="Bonnema G."/>
            <person name="Tang H."/>
            <person name="Wang H."/>
            <person name="Belcram H."/>
            <person name="Zhou H."/>
            <person name="Hirakawa H."/>
            <person name="Abe H."/>
            <person name="Guo H."/>
            <person name="Wang H."/>
            <person name="Jin H."/>
            <person name="Parkin I.A."/>
            <person name="Batley J."/>
            <person name="Kim J.S."/>
            <person name="Just J."/>
            <person name="Li J."/>
            <person name="Xu J."/>
            <person name="Deng J."/>
            <person name="Kim J.A."/>
            <person name="Li J."/>
            <person name="Yu J."/>
            <person name="Meng J."/>
            <person name="Wang J."/>
            <person name="Min J."/>
            <person name="Poulain J."/>
            <person name="Wang J."/>
            <person name="Hatakeyama K."/>
            <person name="Wu K."/>
            <person name="Wang L."/>
            <person name="Fang L."/>
            <person name="Trick M."/>
            <person name="Links M.G."/>
            <person name="Zhao M."/>
            <person name="Jin M."/>
            <person name="Ramchiary N."/>
            <person name="Drou N."/>
            <person name="Berkman P.J."/>
            <person name="Cai Q."/>
            <person name="Huang Q."/>
            <person name="Li R."/>
            <person name="Tabata S."/>
            <person name="Cheng S."/>
            <person name="Zhang S."/>
            <person name="Zhang S."/>
            <person name="Huang S."/>
            <person name="Sato S."/>
            <person name="Sun S."/>
            <person name="Kwon S.J."/>
            <person name="Choi S.R."/>
            <person name="Lee T.H."/>
            <person name="Fan W."/>
            <person name="Zhao X."/>
            <person name="Tan X."/>
            <person name="Xu X."/>
            <person name="Wang Y."/>
            <person name="Qiu Y."/>
            <person name="Yin Y."/>
            <person name="Li Y."/>
            <person name="Du Y."/>
            <person name="Liao Y."/>
            <person name="Lim Y."/>
            <person name="Narusaka Y."/>
            <person name="Wang Y."/>
            <person name="Wang Z."/>
            <person name="Li Z."/>
            <person name="Wang Z."/>
            <person name="Xiong Z."/>
            <person name="Zhang Z."/>
        </authorList>
    </citation>
    <scope>NUCLEOTIDE SEQUENCE [LARGE SCALE GENOMIC DNA]</scope>
    <source>
        <strain evidence="2 3">cv. Chiifu-401-42</strain>
    </source>
</reference>
<evidence type="ECO:0000313" key="2">
    <source>
        <dbReference type="EnsemblPlants" id="Bra030211.1-P"/>
    </source>
</evidence>
<accession>M4EN41</accession>
<proteinExistence type="predicted"/>
<feature type="region of interest" description="Disordered" evidence="1">
    <location>
        <begin position="32"/>
        <end position="54"/>
    </location>
</feature>
<evidence type="ECO:0000256" key="1">
    <source>
        <dbReference type="SAM" id="MobiDB-lite"/>
    </source>
</evidence>
<dbReference type="AlphaFoldDB" id="M4EN41"/>
<dbReference type="InParanoid" id="M4EN41"/>
<dbReference type="Proteomes" id="UP000011750">
    <property type="component" value="Chromosome A04"/>
</dbReference>
<sequence>MYSRFVDLVIEGEIINRNVCQNRFVEEINEMPDQTASESNVEDDNGENSDGEFDLEEIMISY</sequence>
<keyword evidence="3" id="KW-1185">Reference proteome</keyword>
<protein>
    <submittedName>
        <fullName evidence="2">Uncharacterized protein</fullName>
    </submittedName>
</protein>
<dbReference type="Gramene" id="Bra030211.1">
    <property type="protein sequence ID" value="Bra030211.1-P"/>
    <property type="gene ID" value="Bra030211"/>
</dbReference>
<reference evidence="2" key="3">
    <citation type="submission" date="2023-03" db="UniProtKB">
        <authorList>
            <consortium name="EnsemblPlants"/>
        </authorList>
    </citation>
    <scope>IDENTIFICATION</scope>
    <source>
        <strain evidence="2">cv. Chiifu-401-42</strain>
    </source>
</reference>
<name>M4EN41_BRACM</name>